<evidence type="ECO:0008006" key="3">
    <source>
        <dbReference type="Google" id="ProtNLM"/>
    </source>
</evidence>
<protein>
    <recommendedName>
        <fullName evidence="3">F-box domain-containing protein</fullName>
    </recommendedName>
</protein>
<reference evidence="2" key="1">
    <citation type="journal article" date="2017" name="Nat. Ecol. Evol.">
        <title>Genome expansion and lineage-specific genetic innovations in the forest pathogenic fungi Armillaria.</title>
        <authorList>
            <person name="Sipos G."/>
            <person name="Prasanna A.N."/>
            <person name="Walter M.C."/>
            <person name="O'Connor E."/>
            <person name="Balint B."/>
            <person name="Krizsan K."/>
            <person name="Kiss B."/>
            <person name="Hess J."/>
            <person name="Varga T."/>
            <person name="Slot J."/>
            <person name="Riley R."/>
            <person name="Boka B."/>
            <person name="Rigling D."/>
            <person name="Barry K."/>
            <person name="Lee J."/>
            <person name="Mihaltcheva S."/>
            <person name="LaButti K."/>
            <person name="Lipzen A."/>
            <person name="Waldron R."/>
            <person name="Moloney N.M."/>
            <person name="Sperisen C."/>
            <person name="Kredics L."/>
            <person name="Vagvoelgyi C."/>
            <person name="Patrignani A."/>
            <person name="Fitzpatrick D."/>
            <person name="Nagy I."/>
            <person name="Doyle S."/>
            <person name="Anderson J.B."/>
            <person name="Grigoriev I.V."/>
            <person name="Gueldener U."/>
            <person name="Muensterkoetter M."/>
            <person name="Nagy L.G."/>
        </authorList>
    </citation>
    <scope>NUCLEOTIDE SEQUENCE [LARGE SCALE GENOMIC DNA]</scope>
    <source>
        <strain evidence="2">28-4</strain>
    </source>
</reference>
<dbReference type="AlphaFoldDB" id="A0A2H3CFJ1"/>
<keyword evidence="2" id="KW-1185">Reference proteome</keyword>
<evidence type="ECO:0000313" key="1">
    <source>
        <dbReference type="EMBL" id="PBK74066.1"/>
    </source>
</evidence>
<dbReference type="EMBL" id="KZ293419">
    <property type="protein sequence ID" value="PBK74066.1"/>
    <property type="molecule type" value="Genomic_DNA"/>
</dbReference>
<gene>
    <name evidence="1" type="ORF">ARMSODRAFT_951623</name>
</gene>
<dbReference type="SUPFAM" id="SSF52047">
    <property type="entry name" value="RNI-like"/>
    <property type="match status" value="1"/>
</dbReference>
<sequence length="457" mass="51441">MAGKKSRKPRRSGTVSSQKAIVNDLPAELIDKIVSCNGDDMASLRASSCISKAWRAGSLPYLFSFAFFSSREDFACWRTIHASCPYFLDFVQTVKYEPGARAQNEELSRMVKGISPSIPNIAHFRALANAIANPPNYSPHPPGINISCMPKARKLLWDTLLSYGVSVTPETRRFISSFPAIQELHFSGLFSSISDGIEFLSLFKNLQKLELDGIAFERGIFPSAFQYSGDMSVLRDFSIKDCRMPVDWIVDKVFAVSPPKNLRRITCESNGSPLSPEAFARLLDLAADSLEELAFTPPISATAEPDWLRLPPFARQSFERLHSLTFVTIQLGSEPFDPAFTLQWCTTALEIIPLAPKLQRLVMHTYADQPDQIKEITKGGFFDWDHLAETVSRLYPELKEFVFRVSMEYNFGEKIKIALEQRLKKKLLGMGEKLVIDWFDENPTDDDSASDSESDLY</sequence>
<dbReference type="InterPro" id="IPR032675">
    <property type="entry name" value="LRR_dom_sf"/>
</dbReference>
<dbReference type="Proteomes" id="UP000218334">
    <property type="component" value="Unassembled WGS sequence"/>
</dbReference>
<proteinExistence type="predicted"/>
<accession>A0A2H3CFJ1</accession>
<dbReference type="Gene3D" id="3.80.10.10">
    <property type="entry name" value="Ribonuclease Inhibitor"/>
    <property type="match status" value="1"/>
</dbReference>
<organism evidence="1 2">
    <name type="scientific">Armillaria solidipes</name>
    <dbReference type="NCBI Taxonomy" id="1076256"/>
    <lineage>
        <taxon>Eukaryota</taxon>
        <taxon>Fungi</taxon>
        <taxon>Dikarya</taxon>
        <taxon>Basidiomycota</taxon>
        <taxon>Agaricomycotina</taxon>
        <taxon>Agaricomycetes</taxon>
        <taxon>Agaricomycetidae</taxon>
        <taxon>Agaricales</taxon>
        <taxon>Marasmiineae</taxon>
        <taxon>Physalacriaceae</taxon>
        <taxon>Armillaria</taxon>
    </lineage>
</organism>
<name>A0A2H3CFJ1_9AGAR</name>
<evidence type="ECO:0000313" key="2">
    <source>
        <dbReference type="Proteomes" id="UP000218334"/>
    </source>
</evidence>